<evidence type="ECO:0000256" key="4">
    <source>
        <dbReference type="ARBA" id="ARBA00023163"/>
    </source>
</evidence>
<dbReference type="NCBIfam" id="TIGR02937">
    <property type="entry name" value="sigma70-ECF"/>
    <property type="match status" value="1"/>
</dbReference>
<keyword evidence="3" id="KW-0731">Sigma factor</keyword>
<dbReference type="InterPro" id="IPR013249">
    <property type="entry name" value="RNA_pol_sigma70_r4_t2"/>
</dbReference>
<keyword evidence="4" id="KW-0804">Transcription</keyword>
<evidence type="ECO:0000259" key="6">
    <source>
        <dbReference type="Pfam" id="PF08281"/>
    </source>
</evidence>
<dbReference type="InterPro" id="IPR013325">
    <property type="entry name" value="RNA_pol_sigma_r2"/>
</dbReference>
<evidence type="ECO:0000259" key="5">
    <source>
        <dbReference type="Pfam" id="PF04542"/>
    </source>
</evidence>
<dbReference type="InterPro" id="IPR014327">
    <property type="entry name" value="RNA_pol_sigma70_bacteroid"/>
</dbReference>
<dbReference type="InterPro" id="IPR036388">
    <property type="entry name" value="WH-like_DNA-bd_sf"/>
</dbReference>
<dbReference type="AlphaFoldDB" id="A0A1W2D384"/>
<sequence>MKSVHIEDNPMLLREFLSGSEQAFDQVFTCYYPLLCVYANRILPQPEIGQDFVQESLIAVWNRRADFDSFSKIKAFLYTCVRNACFKQLEKEKVKSKYESSLGSNEPMDDQSILKDIIHAEVISRIFAQVDTLPEQCRKVIYMTFKEDKKPKEISDELGITVSTVNSQKMRGLNLLKRKLSESDYLIIALILFPGIGF</sequence>
<name>A0A1W2D384_9SPHI</name>
<evidence type="ECO:0000313" key="8">
    <source>
        <dbReference type="Proteomes" id="UP000192678"/>
    </source>
</evidence>
<comment type="similarity">
    <text evidence="1">Belongs to the sigma-70 factor family. ECF subfamily.</text>
</comment>
<dbReference type="NCBIfam" id="TIGR02985">
    <property type="entry name" value="Sig70_bacteroi1"/>
    <property type="match status" value="1"/>
</dbReference>
<organism evidence="7 8">
    <name type="scientific">Pedobacter nyackensis</name>
    <dbReference type="NCBI Taxonomy" id="475255"/>
    <lineage>
        <taxon>Bacteria</taxon>
        <taxon>Pseudomonadati</taxon>
        <taxon>Bacteroidota</taxon>
        <taxon>Sphingobacteriia</taxon>
        <taxon>Sphingobacteriales</taxon>
        <taxon>Sphingobacteriaceae</taxon>
        <taxon>Pedobacter</taxon>
    </lineage>
</organism>
<dbReference type="GO" id="GO:0003677">
    <property type="term" value="F:DNA binding"/>
    <property type="evidence" value="ECO:0007669"/>
    <property type="project" value="InterPro"/>
</dbReference>
<dbReference type="PANTHER" id="PTHR43133:SF46">
    <property type="entry name" value="RNA POLYMERASE SIGMA-70 FACTOR ECF SUBFAMILY"/>
    <property type="match status" value="1"/>
</dbReference>
<protein>
    <submittedName>
        <fullName evidence="7">RNA polymerase sigma-70 factor, ECF subfamily</fullName>
    </submittedName>
</protein>
<feature type="domain" description="RNA polymerase sigma-70 region 2" evidence="5">
    <location>
        <begin position="28"/>
        <end position="93"/>
    </location>
</feature>
<evidence type="ECO:0000313" key="7">
    <source>
        <dbReference type="EMBL" id="SMC91869.1"/>
    </source>
</evidence>
<evidence type="ECO:0000256" key="3">
    <source>
        <dbReference type="ARBA" id="ARBA00023082"/>
    </source>
</evidence>
<dbReference type="Gene3D" id="1.10.10.10">
    <property type="entry name" value="Winged helix-like DNA-binding domain superfamily/Winged helix DNA-binding domain"/>
    <property type="match status" value="1"/>
</dbReference>
<dbReference type="InterPro" id="IPR039425">
    <property type="entry name" value="RNA_pol_sigma-70-like"/>
</dbReference>
<dbReference type="EMBL" id="FWYB01000005">
    <property type="protein sequence ID" value="SMC91869.1"/>
    <property type="molecule type" value="Genomic_DNA"/>
</dbReference>
<accession>A0A1W2D384</accession>
<dbReference type="InterPro" id="IPR014284">
    <property type="entry name" value="RNA_pol_sigma-70_dom"/>
</dbReference>
<dbReference type="Pfam" id="PF04542">
    <property type="entry name" value="Sigma70_r2"/>
    <property type="match status" value="1"/>
</dbReference>
<keyword evidence="8" id="KW-1185">Reference proteome</keyword>
<dbReference type="Pfam" id="PF08281">
    <property type="entry name" value="Sigma70_r4_2"/>
    <property type="match status" value="1"/>
</dbReference>
<dbReference type="GO" id="GO:0006352">
    <property type="term" value="P:DNA-templated transcription initiation"/>
    <property type="evidence" value="ECO:0007669"/>
    <property type="project" value="InterPro"/>
</dbReference>
<feature type="domain" description="RNA polymerase sigma factor 70 region 4 type 2" evidence="6">
    <location>
        <begin position="128"/>
        <end position="174"/>
    </location>
</feature>
<dbReference type="CDD" id="cd06171">
    <property type="entry name" value="Sigma70_r4"/>
    <property type="match status" value="1"/>
</dbReference>
<gene>
    <name evidence="7" type="ORF">SAMN04488101_105222</name>
</gene>
<evidence type="ECO:0000256" key="1">
    <source>
        <dbReference type="ARBA" id="ARBA00010641"/>
    </source>
</evidence>
<evidence type="ECO:0000256" key="2">
    <source>
        <dbReference type="ARBA" id="ARBA00023015"/>
    </source>
</evidence>
<proteinExistence type="inferred from homology"/>
<dbReference type="SUPFAM" id="SSF88659">
    <property type="entry name" value="Sigma3 and sigma4 domains of RNA polymerase sigma factors"/>
    <property type="match status" value="1"/>
</dbReference>
<dbReference type="InterPro" id="IPR013324">
    <property type="entry name" value="RNA_pol_sigma_r3/r4-like"/>
</dbReference>
<dbReference type="PANTHER" id="PTHR43133">
    <property type="entry name" value="RNA POLYMERASE ECF-TYPE SIGMA FACTO"/>
    <property type="match status" value="1"/>
</dbReference>
<dbReference type="SUPFAM" id="SSF88946">
    <property type="entry name" value="Sigma2 domain of RNA polymerase sigma factors"/>
    <property type="match status" value="1"/>
</dbReference>
<dbReference type="RefSeq" id="WP_084289556.1">
    <property type="nucleotide sequence ID" value="NZ_FWYB01000005.1"/>
</dbReference>
<dbReference type="InterPro" id="IPR007627">
    <property type="entry name" value="RNA_pol_sigma70_r2"/>
</dbReference>
<dbReference type="OrthoDB" id="656273at2"/>
<dbReference type="Proteomes" id="UP000192678">
    <property type="component" value="Unassembled WGS sequence"/>
</dbReference>
<keyword evidence="2" id="KW-0805">Transcription regulation</keyword>
<dbReference type="Gene3D" id="1.10.1740.10">
    <property type="match status" value="1"/>
</dbReference>
<reference evidence="7 8" key="1">
    <citation type="submission" date="2017-04" db="EMBL/GenBank/DDBJ databases">
        <authorList>
            <person name="Afonso C.L."/>
            <person name="Miller P.J."/>
            <person name="Scott M.A."/>
            <person name="Spackman E."/>
            <person name="Goraichik I."/>
            <person name="Dimitrov K.M."/>
            <person name="Suarez D.L."/>
            <person name="Swayne D.E."/>
        </authorList>
    </citation>
    <scope>NUCLEOTIDE SEQUENCE [LARGE SCALE GENOMIC DNA]</scope>
    <source>
        <strain evidence="7 8">DSM 19625</strain>
    </source>
</reference>
<dbReference type="STRING" id="475255.SAMN04488101_105222"/>
<dbReference type="GO" id="GO:0016987">
    <property type="term" value="F:sigma factor activity"/>
    <property type="evidence" value="ECO:0007669"/>
    <property type="project" value="UniProtKB-KW"/>
</dbReference>